<evidence type="ECO:0000256" key="2">
    <source>
        <dbReference type="ARBA" id="ARBA00023015"/>
    </source>
</evidence>
<dbReference type="InterPro" id="IPR036388">
    <property type="entry name" value="WH-like_DNA-bd_sf"/>
</dbReference>
<sequence>MHLEHIILFSKIANEKSISRVAAQNHISQPALSQQMQRLEDEVGFKLFERSNRGIELTEAGKIMQKYAVQFMRVYENFREDIESLQNNSGIVRICATPVAGNYAIPCTLFKLKTQYPQYNFLLSSMPSSEVLHQVLDDEADIGFIVGSTGESGLVCKKSFSDKICLVAAEDYHVGEHISLRELQKFPLIMLNENFSSYRLLLEQIKTLGYDFGDFNIMCHLDSTESVKASVIARHGLAFLPYMAIKKEVYLKQLKILDADGINLSYDVYIIYKHKKQISNLGITEVTRYVEHIVSTSIC</sequence>
<dbReference type="PRINTS" id="PR00039">
    <property type="entry name" value="HTHLYSR"/>
</dbReference>
<comment type="caution">
    <text evidence="6">The sequence shown here is derived from an EMBL/GenBank/DDBJ whole genome shotgun (WGS) entry which is preliminary data.</text>
</comment>
<dbReference type="Gene3D" id="3.40.190.290">
    <property type="match status" value="1"/>
</dbReference>
<evidence type="ECO:0000259" key="5">
    <source>
        <dbReference type="PROSITE" id="PS50931"/>
    </source>
</evidence>
<dbReference type="Gene3D" id="1.10.10.10">
    <property type="entry name" value="Winged helix-like DNA-binding domain superfamily/Winged helix DNA-binding domain"/>
    <property type="match status" value="1"/>
</dbReference>
<dbReference type="Pfam" id="PF00126">
    <property type="entry name" value="HTH_1"/>
    <property type="match status" value="1"/>
</dbReference>
<protein>
    <submittedName>
        <fullName evidence="6">DNA-binding transcriptional LysR family regulator</fullName>
    </submittedName>
</protein>
<dbReference type="EMBL" id="SLUK01000002">
    <property type="protein sequence ID" value="TCL44558.1"/>
    <property type="molecule type" value="Genomic_DNA"/>
</dbReference>
<name>A0A9X8UKJ0_9FIRM</name>
<evidence type="ECO:0000256" key="3">
    <source>
        <dbReference type="ARBA" id="ARBA00023125"/>
    </source>
</evidence>
<dbReference type="InterPro" id="IPR036390">
    <property type="entry name" value="WH_DNA-bd_sf"/>
</dbReference>
<keyword evidence="4" id="KW-0804">Transcription</keyword>
<comment type="similarity">
    <text evidence="1">Belongs to the LysR transcriptional regulatory family.</text>
</comment>
<dbReference type="PANTHER" id="PTHR30126:SF40">
    <property type="entry name" value="HTH-TYPE TRANSCRIPTIONAL REGULATOR GLTR"/>
    <property type="match status" value="1"/>
</dbReference>
<dbReference type="InterPro" id="IPR005119">
    <property type="entry name" value="LysR_subst-bd"/>
</dbReference>
<dbReference type="Pfam" id="PF03466">
    <property type="entry name" value="LysR_substrate"/>
    <property type="match status" value="1"/>
</dbReference>
<feature type="domain" description="HTH lysR-type" evidence="5">
    <location>
        <begin position="1"/>
        <end position="58"/>
    </location>
</feature>
<dbReference type="PROSITE" id="PS50931">
    <property type="entry name" value="HTH_LYSR"/>
    <property type="match status" value="1"/>
</dbReference>
<proteinExistence type="inferred from homology"/>
<dbReference type="FunFam" id="1.10.10.10:FF:000001">
    <property type="entry name" value="LysR family transcriptional regulator"/>
    <property type="match status" value="1"/>
</dbReference>
<evidence type="ECO:0000256" key="1">
    <source>
        <dbReference type="ARBA" id="ARBA00009437"/>
    </source>
</evidence>
<organism evidence="6 7">
    <name type="scientific">Harryflintia acetispora</name>
    <dbReference type="NCBI Taxonomy" id="1849041"/>
    <lineage>
        <taxon>Bacteria</taxon>
        <taxon>Bacillati</taxon>
        <taxon>Bacillota</taxon>
        <taxon>Clostridia</taxon>
        <taxon>Eubacteriales</taxon>
        <taxon>Oscillospiraceae</taxon>
        <taxon>Harryflintia</taxon>
    </lineage>
</organism>
<evidence type="ECO:0000313" key="7">
    <source>
        <dbReference type="Proteomes" id="UP000294682"/>
    </source>
</evidence>
<dbReference type="Proteomes" id="UP000294682">
    <property type="component" value="Unassembled WGS sequence"/>
</dbReference>
<reference evidence="6 7" key="1">
    <citation type="submission" date="2019-03" db="EMBL/GenBank/DDBJ databases">
        <title>Genomic Encyclopedia of Type Strains, Phase IV (KMG-IV): sequencing the most valuable type-strain genomes for metagenomic binning, comparative biology and taxonomic classification.</title>
        <authorList>
            <person name="Goeker M."/>
        </authorList>
    </citation>
    <scope>NUCLEOTIDE SEQUENCE [LARGE SCALE GENOMIC DNA]</scope>
    <source>
        <strain evidence="6 7">DSM 100433</strain>
    </source>
</reference>
<dbReference type="InterPro" id="IPR000847">
    <property type="entry name" value="LysR_HTH_N"/>
</dbReference>
<dbReference type="SUPFAM" id="SSF46785">
    <property type="entry name" value="Winged helix' DNA-binding domain"/>
    <property type="match status" value="1"/>
</dbReference>
<keyword evidence="7" id="KW-1185">Reference proteome</keyword>
<dbReference type="PANTHER" id="PTHR30126">
    <property type="entry name" value="HTH-TYPE TRANSCRIPTIONAL REGULATOR"/>
    <property type="match status" value="1"/>
</dbReference>
<accession>A0A9X8UKJ0</accession>
<dbReference type="GO" id="GO:0003700">
    <property type="term" value="F:DNA-binding transcription factor activity"/>
    <property type="evidence" value="ECO:0007669"/>
    <property type="project" value="InterPro"/>
</dbReference>
<evidence type="ECO:0000313" key="6">
    <source>
        <dbReference type="EMBL" id="TCL44558.1"/>
    </source>
</evidence>
<dbReference type="AlphaFoldDB" id="A0A9X8UKJ0"/>
<dbReference type="SUPFAM" id="SSF53850">
    <property type="entry name" value="Periplasmic binding protein-like II"/>
    <property type="match status" value="1"/>
</dbReference>
<dbReference type="RefSeq" id="WP_079699387.1">
    <property type="nucleotide sequence ID" value="NZ_JADNAH010000066.1"/>
</dbReference>
<evidence type="ECO:0000256" key="4">
    <source>
        <dbReference type="ARBA" id="ARBA00023163"/>
    </source>
</evidence>
<keyword evidence="3 6" id="KW-0238">DNA-binding</keyword>
<dbReference type="OrthoDB" id="9778774at2"/>
<keyword evidence="2" id="KW-0805">Transcription regulation</keyword>
<gene>
    <name evidence="6" type="ORF">EDD78_102181</name>
</gene>
<dbReference type="GO" id="GO:0000976">
    <property type="term" value="F:transcription cis-regulatory region binding"/>
    <property type="evidence" value="ECO:0007669"/>
    <property type="project" value="TreeGrafter"/>
</dbReference>